<proteinExistence type="predicted"/>
<organism evidence="1 2">
    <name type="scientific">Bermanella marisrubri</name>
    <dbReference type="NCBI Taxonomy" id="207949"/>
    <lineage>
        <taxon>Bacteria</taxon>
        <taxon>Pseudomonadati</taxon>
        <taxon>Pseudomonadota</taxon>
        <taxon>Gammaproteobacteria</taxon>
        <taxon>Oceanospirillales</taxon>
        <taxon>Oceanospirillaceae</taxon>
        <taxon>Bermanella</taxon>
    </lineage>
</organism>
<dbReference type="HOGENOM" id="CLU_1329788_0_0_6"/>
<dbReference type="EMBL" id="AAQH01000004">
    <property type="protein sequence ID" value="EAT12830.1"/>
    <property type="molecule type" value="Genomic_DNA"/>
</dbReference>
<name>Q1N3P4_9GAMM</name>
<evidence type="ECO:0000313" key="2">
    <source>
        <dbReference type="Proteomes" id="UP000004263"/>
    </source>
</evidence>
<dbReference type="Proteomes" id="UP000004263">
    <property type="component" value="Unassembled WGS sequence"/>
</dbReference>
<sequence>MFSLSEGDQRYQQQYQQHFQAASEYLDELTEFDTMLAGELRPLWQDLKGKLKYEVIPGAGYTMSTRTRVEFRDYLTLLYTKVHQQVSSESQLHNELYLMAIDVEMMTARFFDISSSEYGVMGLSASQRAIDPLRMANAFNRQLRKLEKMGIPRNLKRQLERVETKWRFIEDSVVNYKDEAAFLTVFFNKKQIGKILTESTDLIAAT</sequence>
<evidence type="ECO:0000313" key="1">
    <source>
        <dbReference type="EMBL" id="EAT12830.1"/>
    </source>
</evidence>
<keyword evidence="2" id="KW-1185">Reference proteome</keyword>
<protein>
    <submittedName>
        <fullName evidence="1">Uncharacterized protein</fullName>
    </submittedName>
</protein>
<reference evidence="1 2" key="1">
    <citation type="submission" date="2006-03" db="EMBL/GenBank/DDBJ databases">
        <authorList>
            <person name="Pinhassi J."/>
            <person name="Pedros-Alio C."/>
            <person name="Ferriera S."/>
            <person name="Johnson J."/>
            <person name="Kravitz S."/>
            <person name="Halpern A."/>
            <person name="Remington K."/>
            <person name="Beeson K."/>
            <person name="Tran B."/>
            <person name="Rogers Y.-H."/>
            <person name="Friedman R."/>
            <person name="Venter J.C."/>
        </authorList>
    </citation>
    <scope>NUCLEOTIDE SEQUENCE [LARGE SCALE GENOMIC DNA]</scope>
    <source>
        <strain evidence="1 2">RED65</strain>
    </source>
</reference>
<accession>Q1N3P4</accession>
<comment type="caution">
    <text evidence="1">The sequence shown here is derived from an EMBL/GenBank/DDBJ whole genome shotgun (WGS) entry which is preliminary data.</text>
</comment>
<gene>
    <name evidence="1" type="ORF">RED65_12194</name>
</gene>
<dbReference type="AlphaFoldDB" id="Q1N3P4"/>